<dbReference type="GO" id="GO:0000139">
    <property type="term" value="C:Golgi membrane"/>
    <property type="evidence" value="ECO:0007669"/>
    <property type="project" value="UniProtKB-SubCell"/>
</dbReference>
<keyword evidence="9 12" id="KW-0333">Golgi apparatus</keyword>
<comment type="pathway">
    <text evidence="2">Protein modification; protein glycosylation.</text>
</comment>
<dbReference type="Pfam" id="PF00852">
    <property type="entry name" value="Glyco_transf_10"/>
    <property type="match status" value="1"/>
</dbReference>
<organism evidence="15 16">
    <name type="scientific">Paralvinella palmiformis</name>
    <dbReference type="NCBI Taxonomy" id="53620"/>
    <lineage>
        <taxon>Eukaryota</taxon>
        <taxon>Metazoa</taxon>
        <taxon>Spiralia</taxon>
        <taxon>Lophotrochozoa</taxon>
        <taxon>Annelida</taxon>
        <taxon>Polychaeta</taxon>
        <taxon>Sedentaria</taxon>
        <taxon>Canalipalpata</taxon>
        <taxon>Terebellida</taxon>
        <taxon>Terebelliformia</taxon>
        <taxon>Alvinellidae</taxon>
        <taxon>Paralvinella</taxon>
    </lineage>
</organism>
<evidence type="ECO:0000256" key="7">
    <source>
        <dbReference type="ARBA" id="ARBA00022968"/>
    </source>
</evidence>
<keyword evidence="6 12" id="KW-0812">Transmembrane</keyword>
<keyword evidence="8 12" id="KW-1133">Transmembrane helix</keyword>
<dbReference type="SUPFAM" id="SSF53756">
    <property type="entry name" value="UDP-Glycosyltransferase/glycogen phosphorylase"/>
    <property type="match status" value="1"/>
</dbReference>
<feature type="domain" description="Fucosyltransferase N-terminal" evidence="14">
    <location>
        <begin position="68"/>
        <end position="182"/>
    </location>
</feature>
<evidence type="ECO:0000256" key="11">
    <source>
        <dbReference type="ARBA" id="ARBA00023180"/>
    </source>
</evidence>
<dbReference type="Pfam" id="PF17039">
    <property type="entry name" value="Glyco_tran_10_N"/>
    <property type="match status" value="1"/>
</dbReference>
<evidence type="ECO:0000256" key="12">
    <source>
        <dbReference type="RuleBase" id="RU003832"/>
    </source>
</evidence>
<dbReference type="PANTHER" id="PTHR48438">
    <property type="entry name" value="ALPHA-(1,3)-FUCOSYLTRANSFERASE C-RELATED"/>
    <property type="match status" value="1"/>
</dbReference>
<evidence type="ECO:0000256" key="6">
    <source>
        <dbReference type="ARBA" id="ARBA00022692"/>
    </source>
</evidence>
<evidence type="ECO:0000313" key="15">
    <source>
        <dbReference type="EMBL" id="KAK2139299.1"/>
    </source>
</evidence>
<keyword evidence="5 12" id="KW-0808">Transferase</keyword>
<feature type="domain" description="Fucosyltransferase C-terminal" evidence="13">
    <location>
        <begin position="200"/>
        <end position="361"/>
    </location>
</feature>
<dbReference type="Proteomes" id="UP001208570">
    <property type="component" value="Unassembled WGS sequence"/>
</dbReference>
<dbReference type="InterPro" id="IPR038577">
    <property type="entry name" value="GT10-like_C_sf"/>
</dbReference>
<dbReference type="GO" id="GO:0008417">
    <property type="term" value="F:fucosyltransferase activity"/>
    <property type="evidence" value="ECO:0007669"/>
    <property type="project" value="InterPro"/>
</dbReference>
<name>A0AAD9MQK2_9ANNE</name>
<dbReference type="InterPro" id="IPR031481">
    <property type="entry name" value="Glyco_tran_10_N"/>
</dbReference>
<evidence type="ECO:0000256" key="5">
    <source>
        <dbReference type="ARBA" id="ARBA00022679"/>
    </source>
</evidence>
<evidence type="ECO:0000256" key="4">
    <source>
        <dbReference type="ARBA" id="ARBA00022676"/>
    </source>
</evidence>
<evidence type="ECO:0000256" key="8">
    <source>
        <dbReference type="ARBA" id="ARBA00022989"/>
    </source>
</evidence>
<dbReference type="FunFam" id="3.40.50.11660:FF:000006">
    <property type="entry name" value="Alpha-(1,3)-fucosyltransferase C"/>
    <property type="match status" value="1"/>
</dbReference>
<evidence type="ECO:0000256" key="1">
    <source>
        <dbReference type="ARBA" id="ARBA00004323"/>
    </source>
</evidence>
<evidence type="ECO:0000259" key="14">
    <source>
        <dbReference type="Pfam" id="PF17039"/>
    </source>
</evidence>
<keyword evidence="4 12" id="KW-0328">Glycosyltransferase</keyword>
<sequence>MASLYIVRSPTRRGVFSISLLCLVASIIWIFVWRLELKEYEIIRSQVTKNLPRICQYRRDNNISRRNDTNIIMFWTTRSGKKNWFTFSETETIRQLTDFTKCSYNCIVTSDHSKLKQADVLLFYRNEKPDWPKIRYPHQYYAHFTHEAPPWLGHSKYLKQYEGKINITINFRRDADVYVPYNSILSVKSDEVYKPRIPHENKTKMVVWPVSHCRTESHREDYVSELSKYIDVDIYGACGKLICTRAIQQTCMKQWETNYMFYLSFENNICEDYITEKTFQPLRYEIIPVVLGGGNYTRDTPPHSIINVRDFNSPKDLADFLLKLAADKQRYRSYFKWKTHYQIDGGNMLCRLCEALHENQLPRCLARTDYLNYWLGPDGEKCNNGLVRGIRKRGHW</sequence>
<dbReference type="GO" id="GO:0032580">
    <property type="term" value="C:Golgi cisterna membrane"/>
    <property type="evidence" value="ECO:0007669"/>
    <property type="project" value="UniProtKB-SubCell"/>
</dbReference>
<dbReference type="EMBL" id="JAODUP010001875">
    <property type="protein sequence ID" value="KAK2139299.1"/>
    <property type="molecule type" value="Genomic_DNA"/>
</dbReference>
<dbReference type="InterPro" id="IPR055270">
    <property type="entry name" value="Glyco_tran_10_C"/>
</dbReference>
<dbReference type="EC" id="2.4.1.-" evidence="12"/>
<feature type="transmembrane region" description="Helical" evidence="12">
    <location>
        <begin position="15"/>
        <end position="35"/>
    </location>
</feature>
<dbReference type="PANTHER" id="PTHR48438:SF1">
    <property type="entry name" value="ALPHA-(1,3)-FUCOSYLTRANSFERASE C-RELATED"/>
    <property type="match status" value="1"/>
</dbReference>
<evidence type="ECO:0000313" key="16">
    <source>
        <dbReference type="Proteomes" id="UP001208570"/>
    </source>
</evidence>
<evidence type="ECO:0000259" key="13">
    <source>
        <dbReference type="Pfam" id="PF00852"/>
    </source>
</evidence>
<dbReference type="InterPro" id="IPR001503">
    <property type="entry name" value="Glyco_trans_10"/>
</dbReference>
<comment type="subcellular location">
    <subcellularLocation>
        <location evidence="1">Golgi apparatus membrane</location>
        <topology evidence="1">Single-pass type II membrane protein</topology>
    </subcellularLocation>
    <subcellularLocation>
        <location evidence="12">Golgi apparatus</location>
        <location evidence="12">Golgi stack membrane</location>
        <topology evidence="12">Single-pass type II membrane protein</topology>
    </subcellularLocation>
</comment>
<protein>
    <recommendedName>
        <fullName evidence="12">Fucosyltransferase</fullName>
        <ecNumber evidence="12">2.4.1.-</ecNumber>
    </recommendedName>
</protein>
<dbReference type="AlphaFoldDB" id="A0AAD9MQK2"/>
<dbReference type="Gene3D" id="3.40.50.11660">
    <property type="entry name" value="Glycosyl transferase family 10, C-terminal domain"/>
    <property type="match status" value="1"/>
</dbReference>
<proteinExistence type="inferred from homology"/>
<evidence type="ECO:0000256" key="10">
    <source>
        <dbReference type="ARBA" id="ARBA00023136"/>
    </source>
</evidence>
<reference evidence="15" key="1">
    <citation type="journal article" date="2023" name="Mol. Biol. Evol.">
        <title>Third-Generation Sequencing Reveals the Adaptive Role of the Epigenome in Three Deep-Sea Polychaetes.</title>
        <authorList>
            <person name="Perez M."/>
            <person name="Aroh O."/>
            <person name="Sun Y."/>
            <person name="Lan Y."/>
            <person name="Juniper S.K."/>
            <person name="Young C.R."/>
            <person name="Angers B."/>
            <person name="Qian P.Y."/>
        </authorList>
    </citation>
    <scope>NUCLEOTIDE SEQUENCE</scope>
    <source>
        <strain evidence="15">P08H-3</strain>
    </source>
</reference>
<accession>A0AAD9MQK2</accession>
<comment type="caution">
    <text evidence="15">The sequence shown here is derived from an EMBL/GenBank/DDBJ whole genome shotgun (WGS) entry which is preliminary data.</text>
</comment>
<keyword evidence="7" id="KW-0735">Signal-anchor</keyword>
<comment type="similarity">
    <text evidence="3 12">Belongs to the glycosyltransferase 10 family.</text>
</comment>
<keyword evidence="16" id="KW-1185">Reference proteome</keyword>
<evidence type="ECO:0000256" key="2">
    <source>
        <dbReference type="ARBA" id="ARBA00004922"/>
    </source>
</evidence>
<gene>
    <name evidence="15" type="ORF">LSH36_1878g00027</name>
</gene>
<keyword evidence="11" id="KW-0325">Glycoprotein</keyword>
<evidence type="ECO:0000256" key="9">
    <source>
        <dbReference type="ARBA" id="ARBA00023034"/>
    </source>
</evidence>
<keyword evidence="10 12" id="KW-0472">Membrane</keyword>
<evidence type="ECO:0000256" key="3">
    <source>
        <dbReference type="ARBA" id="ARBA00008919"/>
    </source>
</evidence>